<dbReference type="PANTHER" id="PTHR43806:SF11">
    <property type="entry name" value="CEREVISIN-RELATED"/>
    <property type="match status" value="1"/>
</dbReference>
<organism evidence="9 10">
    <name type="scientific">Polycladomyces abyssicola</name>
    <dbReference type="NCBI Taxonomy" id="1125966"/>
    <lineage>
        <taxon>Bacteria</taxon>
        <taxon>Bacillati</taxon>
        <taxon>Bacillota</taxon>
        <taxon>Bacilli</taxon>
        <taxon>Bacillales</taxon>
        <taxon>Thermoactinomycetaceae</taxon>
        <taxon>Polycladomyces</taxon>
    </lineage>
</organism>
<keyword evidence="4 6" id="KW-0378">Hydrolase</keyword>
<feature type="active site" description="Charge relay system" evidence="6">
    <location>
        <position position="151"/>
    </location>
</feature>
<proteinExistence type="inferred from homology"/>
<evidence type="ECO:0000313" key="10">
    <source>
        <dbReference type="Proteomes" id="UP000677436"/>
    </source>
</evidence>
<dbReference type="EMBL" id="AP024601">
    <property type="protein sequence ID" value="BCU82626.1"/>
    <property type="molecule type" value="Genomic_DNA"/>
</dbReference>
<dbReference type="CDD" id="cd07477">
    <property type="entry name" value="Peptidases_S8_Subtilisin_subset"/>
    <property type="match status" value="1"/>
</dbReference>
<dbReference type="InterPro" id="IPR050131">
    <property type="entry name" value="Peptidase_S8_subtilisin-like"/>
</dbReference>
<dbReference type="PROSITE" id="PS00136">
    <property type="entry name" value="SUBTILASE_ASP"/>
    <property type="match status" value="1"/>
</dbReference>
<dbReference type="GO" id="GO:0004252">
    <property type="term" value="F:serine-type endopeptidase activity"/>
    <property type="evidence" value="ECO:0007669"/>
    <property type="project" value="UniProtKB-UniRule"/>
</dbReference>
<dbReference type="Proteomes" id="UP000677436">
    <property type="component" value="Chromosome"/>
</dbReference>
<dbReference type="RefSeq" id="WP_212772944.1">
    <property type="nucleotide sequence ID" value="NZ_AP024601.1"/>
</dbReference>
<evidence type="ECO:0000256" key="3">
    <source>
        <dbReference type="ARBA" id="ARBA00022723"/>
    </source>
</evidence>
<dbReference type="Gene3D" id="3.40.50.200">
    <property type="entry name" value="Peptidase S8/S53 domain"/>
    <property type="match status" value="1"/>
</dbReference>
<dbReference type="KEGG" id="pabs:JIR001_24090"/>
<keyword evidence="3" id="KW-0479">Metal-binding</keyword>
<evidence type="ECO:0000256" key="4">
    <source>
        <dbReference type="ARBA" id="ARBA00022801"/>
    </source>
</evidence>
<dbReference type="InterPro" id="IPR036852">
    <property type="entry name" value="Peptidase_S8/S53_dom_sf"/>
</dbReference>
<dbReference type="InterPro" id="IPR000209">
    <property type="entry name" value="Peptidase_S8/S53_dom"/>
</dbReference>
<reference evidence="9" key="1">
    <citation type="journal article" date="2013" name="Int. J. Syst. Evol. Microbiol.">
        <title>Polycladomyces abyssicola gen. nov., sp. nov., a thermophilic filamentous bacterium isolated from hemipelagic sediment.</title>
        <authorList>
            <person name="Tsubouchi T."/>
            <person name="Shimane Y."/>
            <person name="Mori K."/>
            <person name="Usui K."/>
            <person name="Hiraki T."/>
            <person name="Tame A."/>
            <person name="Uematsu K."/>
            <person name="Maruyama T."/>
            <person name="Hatada Y."/>
        </authorList>
    </citation>
    <scope>NUCLEOTIDE SEQUENCE</scope>
    <source>
        <strain evidence="9">JIR-001</strain>
    </source>
</reference>
<dbReference type="PROSITE" id="PS00138">
    <property type="entry name" value="SUBTILASE_SER"/>
    <property type="match status" value="1"/>
</dbReference>
<dbReference type="SUPFAM" id="SSF52743">
    <property type="entry name" value="Subtilisin-like"/>
    <property type="match status" value="1"/>
</dbReference>
<keyword evidence="10" id="KW-1185">Reference proteome</keyword>
<sequence>MMEDRRFTFLFRTCPKPEKIQRWGGKVYHVSRYSQSVSAVVPSAKALKALLRDDDLILAERDRLVGLPSPQLEQIYRVPSIRKKSRSLRQVLPWNIQRVWNAKPVSNAGKGVRVGVIDTGIDLTHPDLRGNIKGGVNLIKPGASPQDDNGHGTHVAGIIAAVDNRIGVVGVAPAAQLYAIKVLNSRGVGRLTTLIKGIEWAIDHGMHILNISIGGGTSVPGNLVAAIHAAVNRGILVVAAAGNNGKANGKGNNLEVPGKISGVVAVAALAKNNRRAPFSATGPELTIAAPGVRILSTFTGGRYAVLSGTSQAVPHVAGAAAVFKQLHPGLSLSALKQVLTRRARRTGAPHLTGAGLVQIR</sequence>
<dbReference type="InterPro" id="IPR023828">
    <property type="entry name" value="Peptidase_S8_Ser-AS"/>
</dbReference>
<dbReference type="GO" id="GO:0046872">
    <property type="term" value="F:metal ion binding"/>
    <property type="evidence" value="ECO:0007669"/>
    <property type="project" value="UniProtKB-KW"/>
</dbReference>
<keyword evidence="5 6" id="KW-0720">Serine protease</keyword>
<dbReference type="GO" id="GO:0006508">
    <property type="term" value="P:proteolysis"/>
    <property type="evidence" value="ECO:0007669"/>
    <property type="project" value="UniProtKB-KW"/>
</dbReference>
<dbReference type="InterPro" id="IPR022398">
    <property type="entry name" value="Peptidase_S8_His-AS"/>
</dbReference>
<dbReference type="PANTHER" id="PTHR43806">
    <property type="entry name" value="PEPTIDASE S8"/>
    <property type="match status" value="1"/>
</dbReference>
<evidence type="ECO:0000256" key="6">
    <source>
        <dbReference type="PROSITE-ProRule" id="PRU01240"/>
    </source>
</evidence>
<dbReference type="InterPro" id="IPR034202">
    <property type="entry name" value="Subtilisin_Carlsberg-like"/>
</dbReference>
<dbReference type="Pfam" id="PF00082">
    <property type="entry name" value="Peptidase_S8"/>
    <property type="match status" value="1"/>
</dbReference>
<evidence type="ECO:0000256" key="2">
    <source>
        <dbReference type="ARBA" id="ARBA00022670"/>
    </source>
</evidence>
<keyword evidence="2 6" id="KW-0645">Protease</keyword>
<comment type="similarity">
    <text evidence="1 6 7">Belongs to the peptidase S8 family.</text>
</comment>
<dbReference type="PROSITE" id="PS51892">
    <property type="entry name" value="SUBTILASE"/>
    <property type="match status" value="1"/>
</dbReference>
<dbReference type="PRINTS" id="PR00723">
    <property type="entry name" value="SUBTILISIN"/>
</dbReference>
<reference evidence="9" key="2">
    <citation type="journal article" date="2021" name="Microbiol. Resour. Announc.">
        <title>Complete Genome Sequence of Polycladomyces abyssicola JIR-001T, Isolated from Hemipelagic Sediment in Deep Seawater.</title>
        <authorList>
            <person name="Tsubouchi T."/>
            <person name="Kaneko Y."/>
        </authorList>
    </citation>
    <scope>NUCLEOTIDE SEQUENCE</scope>
    <source>
        <strain evidence="9">JIR-001</strain>
    </source>
</reference>
<evidence type="ECO:0000259" key="8">
    <source>
        <dbReference type="Pfam" id="PF00082"/>
    </source>
</evidence>
<name>A0A8D5UHM8_9BACL</name>
<feature type="domain" description="Peptidase S8/S53" evidence="8">
    <location>
        <begin position="109"/>
        <end position="355"/>
    </location>
</feature>
<protein>
    <recommendedName>
        <fullName evidence="8">Peptidase S8/S53 domain-containing protein</fullName>
    </recommendedName>
</protein>
<dbReference type="AlphaFoldDB" id="A0A8D5UHM8"/>
<dbReference type="PROSITE" id="PS00137">
    <property type="entry name" value="SUBTILASE_HIS"/>
    <property type="match status" value="1"/>
</dbReference>
<dbReference type="InterPro" id="IPR023827">
    <property type="entry name" value="Peptidase_S8_Asp-AS"/>
</dbReference>
<evidence type="ECO:0000256" key="5">
    <source>
        <dbReference type="ARBA" id="ARBA00022825"/>
    </source>
</evidence>
<feature type="active site" description="Charge relay system" evidence="6">
    <location>
        <position position="118"/>
    </location>
</feature>
<evidence type="ECO:0000313" key="9">
    <source>
        <dbReference type="EMBL" id="BCU82626.1"/>
    </source>
</evidence>
<dbReference type="InterPro" id="IPR015500">
    <property type="entry name" value="Peptidase_S8_subtilisin-rel"/>
</dbReference>
<feature type="active site" description="Charge relay system" evidence="6">
    <location>
        <position position="310"/>
    </location>
</feature>
<evidence type="ECO:0000256" key="1">
    <source>
        <dbReference type="ARBA" id="ARBA00011073"/>
    </source>
</evidence>
<evidence type="ECO:0000256" key="7">
    <source>
        <dbReference type="RuleBase" id="RU003355"/>
    </source>
</evidence>
<gene>
    <name evidence="9" type="ORF">JIR001_24090</name>
</gene>
<accession>A0A8D5UHM8</accession>